<gene>
    <name evidence="1" type="ORF">SAMEA1402399_03920</name>
</gene>
<protein>
    <submittedName>
        <fullName evidence="1">Minor capsid</fullName>
    </submittedName>
</protein>
<dbReference type="AlphaFoldDB" id="A0AB74QH39"/>
<evidence type="ECO:0000313" key="2">
    <source>
        <dbReference type="Proteomes" id="UP000411588"/>
    </source>
</evidence>
<dbReference type="EMBL" id="CAADAN010000022">
    <property type="protein sequence ID" value="VFD36268.1"/>
    <property type="molecule type" value="Genomic_DNA"/>
</dbReference>
<sequence length="122" mass="13886">MSNNNSSEIKINIDNPDKILLKRHLNKNGDAQKLFTNEIRRTTDPYVPFNTGMLKNNVITKVDEIVYKSPHAKKQYYKNKGFGKQGIARGGLRGKQWIPRSWADNGKNVIKTIARFVGGEVK</sequence>
<reference evidence="1 2" key="1">
    <citation type="submission" date="2019-02" db="EMBL/GenBank/DDBJ databases">
        <authorList>
            <consortium name="Pathogen Informatics"/>
        </authorList>
    </citation>
    <scope>NUCLEOTIDE SEQUENCE [LARGE SCALE GENOMIC DNA]</scope>
    <source>
        <strain evidence="2">clo34</strain>
    </source>
</reference>
<evidence type="ECO:0000313" key="1">
    <source>
        <dbReference type="EMBL" id="VFD36268.1"/>
    </source>
</evidence>
<dbReference type="RefSeq" id="WP_109277264.1">
    <property type="nucleotide sequence ID" value="NZ_CAACZS010000018.1"/>
</dbReference>
<proteinExistence type="predicted"/>
<dbReference type="InterPro" id="IPR021080">
    <property type="entry name" value="Minor_capsid_protein"/>
</dbReference>
<organism evidence="1 2">
    <name type="scientific">Clostridioides difficile</name>
    <name type="common">Peptoclostridium difficile</name>
    <dbReference type="NCBI Taxonomy" id="1496"/>
    <lineage>
        <taxon>Bacteria</taxon>
        <taxon>Bacillati</taxon>
        <taxon>Bacillota</taxon>
        <taxon>Clostridia</taxon>
        <taxon>Peptostreptococcales</taxon>
        <taxon>Peptostreptococcaceae</taxon>
        <taxon>Clostridioides</taxon>
    </lineage>
</organism>
<comment type="caution">
    <text evidence="1">The sequence shown here is derived from an EMBL/GenBank/DDBJ whole genome shotgun (WGS) entry which is preliminary data.</text>
</comment>
<dbReference type="Pfam" id="PF11114">
    <property type="entry name" value="Minor_capsid_2"/>
    <property type="match status" value="1"/>
</dbReference>
<name>A0AB74QH39_CLODI</name>
<dbReference type="Proteomes" id="UP000411588">
    <property type="component" value="Unassembled WGS sequence"/>
</dbReference>
<accession>A0AB74QH39</accession>